<evidence type="ECO:0000256" key="2">
    <source>
        <dbReference type="ARBA" id="ARBA00022448"/>
    </source>
</evidence>
<dbReference type="InterPro" id="IPR051393">
    <property type="entry name" value="ABC_transporter_permease"/>
</dbReference>
<feature type="transmembrane region" description="Helical" evidence="7">
    <location>
        <begin position="264"/>
        <end position="283"/>
    </location>
</feature>
<dbReference type="Gene3D" id="1.10.3720.10">
    <property type="entry name" value="MetI-like"/>
    <property type="match status" value="1"/>
</dbReference>
<dbReference type="RefSeq" id="WP_099516848.1">
    <property type="nucleotide sequence ID" value="NZ_CP016808.1"/>
</dbReference>
<comment type="subcellular location">
    <subcellularLocation>
        <location evidence="1 7">Cell membrane</location>
        <topology evidence="1 7">Multi-pass membrane protein</topology>
    </subcellularLocation>
</comment>
<dbReference type="InterPro" id="IPR035906">
    <property type="entry name" value="MetI-like_sf"/>
</dbReference>
<feature type="transmembrane region" description="Helical" evidence="7">
    <location>
        <begin position="202"/>
        <end position="220"/>
    </location>
</feature>
<accession>A0A1B2DCL3</accession>
<dbReference type="AlphaFoldDB" id="A0A1B2DCL3"/>
<dbReference type="SUPFAM" id="SSF161098">
    <property type="entry name" value="MetI-like"/>
    <property type="match status" value="1"/>
</dbReference>
<evidence type="ECO:0000256" key="5">
    <source>
        <dbReference type="ARBA" id="ARBA00022989"/>
    </source>
</evidence>
<feature type="transmembrane region" description="Helical" evidence="7">
    <location>
        <begin position="71"/>
        <end position="90"/>
    </location>
</feature>
<feature type="transmembrane region" description="Helical" evidence="7">
    <location>
        <begin position="152"/>
        <end position="181"/>
    </location>
</feature>
<evidence type="ECO:0000256" key="6">
    <source>
        <dbReference type="ARBA" id="ARBA00023136"/>
    </source>
</evidence>
<name>A0A1B2DCL3_9BACL</name>
<feature type="transmembrane region" description="Helical" evidence="7">
    <location>
        <begin position="7"/>
        <end position="27"/>
    </location>
</feature>
<keyword evidence="5 7" id="KW-1133">Transmembrane helix</keyword>
<gene>
    <name evidence="9" type="ORF">BBD42_02445</name>
</gene>
<proteinExistence type="inferred from homology"/>
<keyword evidence="3" id="KW-1003">Cell membrane</keyword>
<keyword evidence="6 7" id="KW-0472">Membrane</keyword>
<evidence type="ECO:0000256" key="7">
    <source>
        <dbReference type="RuleBase" id="RU363032"/>
    </source>
</evidence>
<dbReference type="PANTHER" id="PTHR30193">
    <property type="entry name" value="ABC TRANSPORTER PERMEASE PROTEIN"/>
    <property type="match status" value="1"/>
</dbReference>
<feature type="transmembrane region" description="Helical" evidence="7">
    <location>
        <begin position="102"/>
        <end position="123"/>
    </location>
</feature>
<dbReference type="CDD" id="cd06261">
    <property type="entry name" value="TM_PBP2"/>
    <property type="match status" value="1"/>
</dbReference>
<evidence type="ECO:0000313" key="9">
    <source>
        <dbReference type="EMBL" id="ANY65451.1"/>
    </source>
</evidence>
<dbReference type="GO" id="GO:0055085">
    <property type="term" value="P:transmembrane transport"/>
    <property type="evidence" value="ECO:0007669"/>
    <property type="project" value="InterPro"/>
</dbReference>
<dbReference type="InterPro" id="IPR000515">
    <property type="entry name" value="MetI-like"/>
</dbReference>
<feature type="domain" description="ABC transmembrane type-1" evidence="8">
    <location>
        <begin position="65"/>
        <end position="279"/>
    </location>
</feature>
<evidence type="ECO:0000256" key="4">
    <source>
        <dbReference type="ARBA" id="ARBA00022692"/>
    </source>
</evidence>
<organism evidence="9">
    <name type="scientific">Paenibacillus sp. BIHB 4019</name>
    <dbReference type="NCBI Taxonomy" id="1870819"/>
    <lineage>
        <taxon>Bacteria</taxon>
        <taxon>Bacillati</taxon>
        <taxon>Bacillota</taxon>
        <taxon>Bacilli</taxon>
        <taxon>Bacillales</taxon>
        <taxon>Paenibacillaceae</taxon>
        <taxon>Paenibacillus</taxon>
    </lineage>
</organism>
<dbReference type="GO" id="GO:0005886">
    <property type="term" value="C:plasma membrane"/>
    <property type="evidence" value="ECO:0007669"/>
    <property type="project" value="UniProtKB-SubCell"/>
</dbReference>
<evidence type="ECO:0000259" key="8">
    <source>
        <dbReference type="PROSITE" id="PS50928"/>
    </source>
</evidence>
<keyword evidence="4 7" id="KW-0812">Transmembrane</keyword>
<comment type="similarity">
    <text evidence="7">Belongs to the binding-protein-dependent transport system permease family.</text>
</comment>
<evidence type="ECO:0000256" key="3">
    <source>
        <dbReference type="ARBA" id="ARBA00022475"/>
    </source>
</evidence>
<protein>
    <submittedName>
        <fullName evidence="9">ABC transporter permease</fullName>
    </submittedName>
</protein>
<dbReference type="PROSITE" id="PS50928">
    <property type="entry name" value="ABC_TM1"/>
    <property type="match status" value="1"/>
</dbReference>
<reference evidence="9" key="1">
    <citation type="submission" date="2016-08" db="EMBL/GenBank/DDBJ databases">
        <title>Complete Genome Seqeunce of Paenibacillus sp. BIHB 4019 from tea rhizoplane.</title>
        <authorList>
            <person name="Thakur R."/>
            <person name="Swarnkar M.K."/>
            <person name="Gulati A."/>
        </authorList>
    </citation>
    <scope>NUCLEOTIDE SEQUENCE [LARGE SCALE GENOMIC DNA]</scope>
    <source>
        <strain evidence="9">BIHB4019</strain>
    </source>
</reference>
<sequence>MAVRKTIYFFFVPGLLLYAIFFLYPTLSGFYNSFTDWDGMSDTSGFVGLDNYKTVADSIIFKKAIGNNLRFMLSVVVVQTLVSLIVALLLTKNKKTTVALRALYFFPTILSSAAVGFIAAYVYDPNLGLLNELLRMLGLSALANNWLGNPSLAIYSIAAIQAWAHIGQMAILFIAGLHAIPEELYEAAKLDGGGKWAIFRRITWPLLAPAATIVVAYTTIQSFKAFDLIFVTTRGGPNYATEILSTYIYSAAFQNYKFGQASAASIYFLFIIAFITFLQFRALRANRVSY</sequence>
<dbReference type="EMBL" id="CP016808">
    <property type="protein sequence ID" value="ANY65451.1"/>
    <property type="molecule type" value="Genomic_DNA"/>
</dbReference>
<evidence type="ECO:0000256" key="1">
    <source>
        <dbReference type="ARBA" id="ARBA00004651"/>
    </source>
</evidence>
<keyword evidence="2 7" id="KW-0813">Transport</keyword>
<dbReference type="Pfam" id="PF00528">
    <property type="entry name" value="BPD_transp_1"/>
    <property type="match status" value="1"/>
</dbReference>
<dbReference type="PANTHER" id="PTHR30193:SF37">
    <property type="entry name" value="INNER MEMBRANE ABC TRANSPORTER PERMEASE PROTEIN YCJO"/>
    <property type="match status" value="1"/>
</dbReference>